<reference evidence="3" key="1">
    <citation type="submission" date="2016-07" db="EMBL/GenBank/DDBJ databases">
        <title>Sequence Frankia sp. strain CcI1.17.</title>
        <authorList>
            <person name="Ghodhbane-Gtari F."/>
            <person name="Swanson E."/>
            <person name="Gueddou A."/>
            <person name="Morris K."/>
            <person name="Hezbri K."/>
            <person name="Ktari A."/>
            <person name="Nouioui I."/>
            <person name="Abebe-Akele F."/>
            <person name="Simpson S."/>
            <person name="Thomas K."/>
            <person name="Gtari M."/>
            <person name="Tisa L.S."/>
            <person name="Hurst S."/>
        </authorList>
    </citation>
    <scope>NUCLEOTIDE SEQUENCE [LARGE SCALE GENOMIC DNA]</scope>
    <source>
        <strain evidence="3">Cc1.17</strain>
    </source>
</reference>
<comment type="caution">
    <text evidence="2">The sequence shown here is derived from an EMBL/GenBank/DDBJ whole genome shotgun (WGS) entry which is preliminary data.</text>
</comment>
<dbReference type="Pfam" id="PF13556">
    <property type="entry name" value="HTH_30"/>
    <property type="match status" value="1"/>
</dbReference>
<evidence type="ECO:0000259" key="1">
    <source>
        <dbReference type="Pfam" id="PF13556"/>
    </source>
</evidence>
<evidence type="ECO:0000313" key="3">
    <source>
        <dbReference type="Proteomes" id="UP000179627"/>
    </source>
</evidence>
<dbReference type="AlphaFoldDB" id="A0A1S1R8T6"/>
<evidence type="ECO:0000313" key="2">
    <source>
        <dbReference type="EMBL" id="OHV42397.1"/>
    </source>
</evidence>
<feature type="domain" description="PucR C-terminal helix-turn-helix" evidence="1">
    <location>
        <begin position="338"/>
        <end position="395"/>
    </location>
</feature>
<organism evidence="2 3">
    <name type="scientific">Parafrankia colletiae</name>
    <dbReference type="NCBI Taxonomy" id="573497"/>
    <lineage>
        <taxon>Bacteria</taxon>
        <taxon>Bacillati</taxon>
        <taxon>Actinomycetota</taxon>
        <taxon>Actinomycetes</taxon>
        <taxon>Frankiales</taxon>
        <taxon>Frankiaceae</taxon>
        <taxon>Parafrankia</taxon>
    </lineage>
</organism>
<dbReference type="Proteomes" id="UP000179627">
    <property type="component" value="Unassembled WGS sequence"/>
</dbReference>
<proteinExistence type="predicted"/>
<dbReference type="Gene3D" id="1.10.10.2840">
    <property type="entry name" value="PucR C-terminal helix-turn-helix domain"/>
    <property type="match status" value="1"/>
</dbReference>
<sequence>MAAGSDRSEQDAEEARNTAAIEELRRAVRALSQTAADAFGSVPWFPSLPAQTRSWARLVVGRELMMMAADIATPQPPRLRSIFSGAPLEVTGQISLDQILELIRLTVDVVLNGIDDVMDDTSASLVRGALERYGREVAFAAAAVYAKVAENRGRAGAQRQMLLLDALVDGGEEQIAERASGLFPLGVPVRVIGLLPRPDAGEHVLHEVNRTAERHRVTVCAAQRGRYVLAILPDAAAGALADLASPSRWNTEAAGSGGPLVTHHAVVTSGVVGSLSAAGPATAAVLSSLRAVPAWQGSPGLLHVDDLLPERTLCGDQQAADQLVAECHGPLASAGRGLVETVDALLAHDGSPDAAARSIPVHVNTLRYRLDRVIALTGKDPRRGRDAFALRMAFTLARTGGHAFQ</sequence>
<accession>A0A1S1R8T6</accession>
<dbReference type="InterPro" id="IPR025736">
    <property type="entry name" value="PucR_C-HTH_dom"/>
</dbReference>
<keyword evidence="3" id="KW-1185">Reference proteome</keyword>
<gene>
    <name evidence="2" type="ORF">CC117_12650</name>
</gene>
<dbReference type="InterPro" id="IPR051448">
    <property type="entry name" value="CdaR-like_regulators"/>
</dbReference>
<dbReference type="PANTHER" id="PTHR33744:SF7">
    <property type="entry name" value="PUCR FAMILY TRANSCRIPTIONAL REGULATOR"/>
    <property type="match status" value="1"/>
</dbReference>
<dbReference type="EMBL" id="MBLM01000047">
    <property type="protein sequence ID" value="OHV42397.1"/>
    <property type="molecule type" value="Genomic_DNA"/>
</dbReference>
<dbReference type="InterPro" id="IPR042070">
    <property type="entry name" value="PucR_C-HTH_sf"/>
</dbReference>
<name>A0A1S1R8T6_9ACTN</name>
<protein>
    <recommendedName>
        <fullName evidence="1">PucR C-terminal helix-turn-helix domain-containing protein</fullName>
    </recommendedName>
</protein>
<dbReference type="PANTHER" id="PTHR33744">
    <property type="entry name" value="CARBOHYDRATE DIACID REGULATOR"/>
    <property type="match status" value="1"/>
</dbReference>
<dbReference type="RefSeq" id="WP_071083045.1">
    <property type="nucleotide sequence ID" value="NZ_MBLM01000047.1"/>
</dbReference>